<dbReference type="STRING" id="288705.RSal33209_0196"/>
<accession>A9WLJ2</accession>
<name>A9WLJ2_RENSM</name>
<dbReference type="KEGG" id="rsa:RSal33209_0196"/>
<sequence length="99" mass="11148">MISALAWNVFFPIAANFPAVTRVVQVLTLLGALGTLPALWNLLRRKLRGWPAILGSTLLLLASLFLGWFGFTFHIFSGILATDFRLKQESHLESRMRLH</sequence>
<protein>
    <submittedName>
        <fullName evidence="2">Hypothetical membrane protein</fullName>
    </submittedName>
</protein>
<proteinExistence type="predicted"/>
<dbReference type="HOGENOM" id="CLU_2318147_0_0_11"/>
<dbReference type="AlphaFoldDB" id="A9WLJ2"/>
<feature type="transmembrane region" description="Helical" evidence="1">
    <location>
        <begin position="52"/>
        <end position="76"/>
    </location>
</feature>
<organism evidence="2 3">
    <name type="scientific">Renibacterium salmoninarum (strain ATCC 33209 / DSM 20767 / JCM 11484 / NBRC 15589 / NCIMB 2235)</name>
    <dbReference type="NCBI Taxonomy" id="288705"/>
    <lineage>
        <taxon>Bacteria</taxon>
        <taxon>Bacillati</taxon>
        <taxon>Actinomycetota</taxon>
        <taxon>Actinomycetes</taxon>
        <taxon>Micrococcales</taxon>
        <taxon>Micrococcaceae</taxon>
        <taxon>Renibacterium</taxon>
    </lineage>
</organism>
<keyword evidence="1" id="KW-0472">Membrane</keyword>
<evidence type="ECO:0000256" key="1">
    <source>
        <dbReference type="SAM" id="Phobius"/>
    </source>
</evidence>
<feature type="transmembrane region" description="Helical" evidence="1">
    <location>
        <begin position="20"/>
        <end position="40"/>
    </location>
</feature>
<evidence type="ECO:0000313" key="2">
    <source>
        <dbReference type="EMBL" id="ABY21952.1"/>
    </source>
</evidence>
<keyword evidence="1" id="KW-1133">Transmembrane helix</keyword>
<dbReference type="Proteomes" id="UP000002007">
    <property type="component" value="Chromosome"/>
</dbReference>
<evidence type="ECO:0000313" key="3">
    <source>
        <dbReference type="Proteomes" id="UP000002007"/>
    </source>
</evidence>
<reference evidence="3" key="1">
    <citation type="journal article" date="2008" name="J. Bacteriol.">
        <title>Genome sequence of the fish pathogen Renibacterium salmoninarum suggests reductive evolution away from an environmental Arthrobacter ancestor.</title>
        <authorList>
            <person name="Wiens G.D."/>
            <person name="Rockey D.D."/>
            <person name="Wu Z."/>
            <person name="Chang J."/>
            <person name="Levy R."/>
            <person name="Crane S."/>
            <person name="Chen D.S."/>
            <person name="Capri G.R."/>
            <person name="Burnett J.R."/>
            <person name="Sudheesh P.S."/>
            <person name="Schipma M.J."/>
            <person name="Burd H."/>
            <person name="Bhattacharyya A."/>
            <person name="Rhodes L.D."/>
            <person name="Kaul R."/>
            <person name="Strom M.S."/>
        </authorList>
    </citation>
    <scope>NUCLEOTIDE SEQUENCE [LARGE SCALE GENOMIC DNA]</scope>
    <source>
        <strain evidence="3">ATCC 33209 / DSM 20767 / JCM 11484 / NBRC 15589 / NCIMB 2235</strain>
    </source>
</reference>
<keyword evidence="1" id="KW-0812">Transmembrane</keyword>
<dbReference type="EMBL" id="CP000910">
    <property type="protein sequence ID" value="ABY21952.1"/>
    <property type="molecule type" value="Genomic_DNA"/>
</dbReference>
<keyword evidence="3" id="KW-1185">Reference proteome</keyword>
<gene>
    <name evidence="2" type="ordered locus">RSal33209_0196</name>
</gene>